<dbReference type="Proteomes" id="UP000185999">
    <property type="component" value="Unassembled WGS sequence"/>
</dbReference>
<dbReference type="AlphaFoldDB" id="A0A1N7PPI7"/>
<gene>
    <name evidence="1" type="ORF">SAMN05421760_1186</name>
</gene>
<organism evidence="1 2">
    <name type="scientific">Neptunomonas antarctica</name>
    <dbReference type="NCBI Taxonomy" id="619304"/>
    <lineage>
        <taxon>Bacteria</taxon>
        <taxon>Pseudomonadati</taxon>
        <taxon>Pseudomonadota</taxon>
        <taxon>Gammaproteobacteria</taxon>
        <taxon>Oceanospirillales</taxon>
        <taxon>Oceanospirillaceae</taxon>
        <taxon>Neptunomonas</taxon>
    </lineage>
</organism>
<dbReference type="EMBL" id="FTOE01000018">
    <property type="protein sequence ID" value="SIT12508.1"/>
    <property type="molecule type" value="Genomic_DNA"/>
</dbReference>
<dbReference type="OrthoDB" id="7058888at2"/>
<accession>A0A1N7PPI7</accession>
<evidence type="ECO:0000313" key="1">
    <source>
        <dbReference type="EMBL" id="SIT12508.1"/>
    </source>
</evidence>
<evidence type="ECO:0000313" key="2">
    <source>
        <dbReference type="Proteomes" id="UP000185999"/>
    </source>
</evidence>
<protein>
    <submittedName>
        <fullName evidence="1">Uncharacterized protein</fullName>
    </submittedName>
</protein>
<name>A0A1N7PPI7_9GAMM</name>
<keyword evidence="2" id="KW-1185">Reference proteome</keyword>
<reference evidence="2" key="1">
    <citation type="submission" date="2017-01" db="EMBL/GenBank/DDBJ databases">
        <authorList>
            <person name="Varghese N."/>
            <person name="Submissions S."/>
        </authorList>
    </citation>
    <scope>NUCLEOTIDE SEQUENCE [LARGE SCALE GENOMIC DNA]</scope>
    <source>
        <strain evidence="2">DSM 22306</strain>
    </source>
</reference>
<sequence length="681" mass="79519">MESVLEFLESDDSNWSMNFDRYDSFIHVAESFGYEFETQKTTHEVQEFLKEKIKKELYGDDLSQIDFEKVQDHLALRYFSSGEVECKNAFTFVGLIRYVINRLESYSVSLDSWVLVRDYLEAYLCLSNHSNDNNFHFTLYNEKKLISNSIRFLNNKGFKTTIEAGNIVVSEDSENRLLSAISYRFKKLGYQSIYLTLNCISRHYDHDAKRYFLRSEPSISLEYNVDIPWGYLFNVSLTNLHNVKKIKRSDKIFLECIELSKHYFCIKNLQTFNKFSDTNHRYDTILPAIQKHILYDQYFSIDQVSSDHIIKMIEGMFTSPLIESLNINIRIYIDILKWVSSKAKHNEPLVFSVDEITHGLNYKYFVKDIEGALFFMSFQVDEINASYLKPDEISKRNYFEKPFVYVEGKYLYVNPIICNYGFYNCLIELCKINGADGNLIGKVAEELVEKLFERSGVKFHSNKEYKVPKLVSRELCIQSQKRECDFIVETDDTIIIIELKRKTLTSDARAGDTLRSIIDLSQSLLHALAQTGCHEYMLRRNGKIEFDDGSIIELSGRKVERVALSLFGFFGVQDGSFVHQVLGSLMNAKIDSGNVEKDKTINKHLAELQNQYRTDIFSSLYCGENNPFFNCRFFSVPQLIEMLSNTTNNEQFKVELNRTRHVSTGCKDWFKDYQFIRKLKA</sequence>
<proteinExistence type="predicted"/>
<dbReference type="RefSeq" id="WP_054340356.1">
    <property type="nucleotide sequence ID" value="NZ_FTOE01000018.1"/>
</dbReference>